<dbReference type="EMBL" id="CP031742">
    <property type="protein sequence ID" value="AXQ54526.1"/>
    <property type="molecule type" value="Genomic_DNA"/>
</dbReference>
<sequence>MGTNRIKAVVWDVDDTIFDYGRADLDGIRAHLAVEGLLEAHGGEEAALARWKTVSGTHWRRFVAGETDFEGHRRDRVREFLGTPLTEAQAAAWWDRYVTHYESAWSLFPDAADTLAAVAGLCRQAVLSNASLLVQERKLATLGVRDHFESVVCAVELGIAKPEAGAFLHVCEALGLAPAEVAYVGDDREVDGVGARDAGLRSVWVDRDGTRGPAPEGVERITGLAELPALLTGQTRFGARSTFG</sequence>
<dbReference type="GO" id="GO:0044281">
    <property type="term" value="P:small molecule metabolic process"/>
    <property type="evidence" value="ECO:0007669"/>
    <property type="project" value="UniProtKB-ARBA"/>
</dbReference>
<evidence type="ECO:0000313" key="5">
    <source>
        <dbReference type="EMBL" id="QRF04800.1"/>
    </source>
</evidence>
<evidence type="ECO:0000256" key="1">
    <source>
        <dbReference type="ARBA" id="ARBA00001946"/>
    </source>
</evidence>
<dbReference type="Gene3D" id="3.40.50.1000">
    <property type="entry name" value="HAD superfamily/HAD-like"/>
    <property type="match status" value="1"/>
</dbReference>
<name>A0A385D833_9ACTN</name>
<dbReference type="GO" id="GO:0016787">
    <property type="term" value="F:hydrolase activity"/>
    <property type="evidence" value="ECO:0007669"/>
    <property type="project" value="UniProtKB-KW"/>
</dbReference>
<dbReference type="Proteomes" id="UP000259636">
    <property type="component" value="Chromosome"/>
</dbReference>
<organism evidence="4 6">
    <name type="scientific">Streptomyces koyangensis</name>
    <dbReference type="NCBI Taxonomy" id="188770"/>
    <lineage>
        <taxon>Bacteria</taxon>
        <taxon>Bacillati</taxon>
        <taxon>Actinomycetota</taxon>
        <taxon>Actinomycetes</taxon>
        <taxon>Kitasatosporales</taxon>
        <taxon>Streptomycetaceae</taxon>
        <taxon>Streptomyces</taxon>
        <taxon>Streptomyces aurantiacus group</taxon>
    </lineage>
</organism>
<evidence type="ECO:0000313" key="7">
    <source>
        <dbReference type="Proteomes" id="UP000596311"/>
    </source>
</evidence>
<dbReference type="InterPro" id="IPR051400">
    <property type="entry name" value="HAD-like_hydrolase"/>
</dbReference>
<dbReference type="SUPFAM" id="SSF56784">
    <property type="entry name" value="HAD-like"/>
    <property type="match status" value="1"/>
</dbReference>
<dbReference type="Proteomes" id="UP000596311">
    <property type="component" value="Chromosome"/>
</dbReference>
<dbReference type="PRINTS" id="PR00413">
    <property type="entry name" value="HADHALOGNASE"/>
</dbReference>
<dbReference type="SFLD" id="SFLDG01129">
    <property type="entry name" value="C1.5:_HAD__Beta-PGM__Phosphata"/>
    <property type="match status" value="1"/>
</dbReference>
<dbReference type="InterPro" id="IPR023214">
    <property type="entry name" value="HAD_sf"/>
</dbReference>
<dbReference type="SFLD" id="SFLDS00003">
    <property type="entry name" value="Haloacid_Dehalogenase"/>
    <property type="match status" value="1"/>
</dbReference>
<dbReference type="RefSeq" id="WP_101281241.1">
    <property type="nucleotide sequence ID" value="NZ_CP031742.1"/>
</dbReference>
<proteinExistence type="predicted"/>
<dbReference type="PANTHER" id="PTHR46470:SF4">
    <property type="entry name" value="5-AMINO-6-(5-PHOSPHO-D-RIBITYLAMINO)URACIL PHOSPHATASE YIGB"/>
    <property type="match status" value="1"/>
</dbReference>
<evidence type="ECO:0000313" key="4">
    <source>
        <dbReference type="EMBL" id="AXQ54526.1"/>
    </source>
</evidence>
<dbReference type="Gene3D" id="1.20.120.1600">
    <property type="match status" value="1"/>
</dbReference>
<gene>
    <name evidence="4" type="ORF">D0C37_07895</name>
    <name evidence="5" type="ORF">G9U55_23270</name>
</gene>
<keyword evidence="7" id="KW-1185">Reference proteome</keyword>
<evidence type="ECO:0000256" key="2">
    <source>
        <dbReference type="ARBA" id="ARBA00022801"/>
    </source>
</evidence>
<accession>A0A385D833</accession>
<keyword evidence="2 4" id="KW-0378">Hydrolase</keyword>
<reference evidence="5 7" key="2">
    <citation type="submission" date="2020-03" db="EMBL/GenBank/DDBJ databases">
        <title>Genome mining and metabolic profiling illuminate the polycyclic tetramate macrolactams from Streptomyces koyangensis SCSIO 5802.</title>
        <authorList>
            <person name="Ding W."/>
        </authorList>
    </citation>
    <scope>NUCLEOTIDE SEQUENCE [LARGE SCALE GENOMIC DNA]</scope>
    <source>
        <strain evidence="5 7">SCSIO 5802</strain>
    </source>
</reference>
<dbReference type="InterPro" id="IPR006439">
    <property type="entry name" value="HAD-SF_hydro_IA"/>
</dbReference>
<dbReference type="KEGG" id="sky:D0C37_07895"/>
<evidence type="ECO:0000313" key="6">
    <source>
        <dbReference type="Proteomes" id="UP000259636"/>
    </source>
</evidence>
<dbReference type="Pfam" id="PF00702">
    <property type="entry name" value="Hydrolase"/>
    <property type="match status" value="1"/>
</dbReference>
<dbReference type="PANTHER" id="PTHR46470">
    <property type="entry name" value="N-ACYLNEURAMINATE-9-PHOSPHATASE"/>
    <property type="match status" value="1"/>
</dbReference>
<keyword evidence="3" id="KW-0460">Magnesium</keyword>
<dbReference type="InterPro" id="IPR036412">
    <property type="entry name" value="HAD-like_sf"/>
</dbReference>
<dbReference type="GeneID" id="300114114"/>
<evidence type="ECO:0000256" key="3">
    <source>
        <dbReference type="ARBA" id="ARBA00022842"/>
    </source>
</evidence>
<comment type="cofactor">
    <cofactor evidence="1">
        <name>Mg(2+)</name>
        <dbReference type="ChEBI" id="CHEBI:18420"/>
    </cofactor>
</comment>
<dbReference type="NCBIfam" id="TIGR01509">
    <property type="entry name" value="HAD-SF-IA-v3"/>
    <property type="match status" value="1"/>
</dbReference>
<protein>
    <submittedName>
        <fullName evidence="4">HAD family hydrolase</fullName>
    </submittedName>
</protein>
<dbReference type="EMBL" id="CP049945">
    <property type="protein sequence ID" value="QRF04800.1"/>
    <property type="molecule type" value="Genomic_DNA"/>
</dbReference>
<dbReference type="NCBIfam" id="TIGR01549">
    <property type="entry name" value="HAD-SF-IA-v1"/>
    <property type="match status" value="1"/>
</dbReference>
<reference evidence="4 6" key="1">
    <citation type="submission" date="2018-08" db="EMBL/GenBank/DDBJ databases">
        <authorList>
            <person name="Ferrada E.E."/>
            <person name="Latorre B.A."/>
        </authorList>
    </citation>
    <scope>NUCLEOTIDE SEQUENCE [LARGE SCALE GENOMIC DNA]</scope>
    <source>
        <strain evidence="4 6">VK-A60T</strain>
    </source>
</reference>
<dbReference type="AlphaFoldDB" id="A0A385D833"/>